<gene>
    <name evidence="4" type="ORF">HHI36_007069</name>
</gene>
<dbReference type="Proteomes" id="UP001516400">
    <property type="component" value="Unassembled WGS sequence"/>
</dbReference>
<dbReference type="EMBL" id="JABFTP020000021">
    <property type="protein sequence ID" value="KAL3267930.1"/>
    <property type="molecule type" value="Genomic_DNA"/>
</dbReference>
<keyword evidence="2" id="KW-0732">Signal</keyword>
<keyword evidence="3" id="KW-0677">Repeat</keyword>
<evidence type="ECO:0000256" key="3">
    <source>
        <dbReference type="ARBA" id="ARBA00022737"/>
    </source>
</evidence>
<sequence>METLKRNITGEKFVSLEAVNNDLQTLPAGFLTDISNIQEIWLVKSNISKITPGAFKNLSYVSLSLNENKIKKIESGVFTNLTEIFSISLSKNLIDFIHGDAFTNMSNLREITLSHNRLKSWNSSWFIGTQLLYLDVSHNSIETLPNASFKFAKIHGRNIHKINLKYNRIKSLQSDTFLDLPMVNNLYFSNNKISTVNENILKYTNTSYFDLSGNQIECLPKKLENVLKARCTSLKDNPFNCSCYTTMIKWQQENGKCVYQNFNKYCASDEIQ</sequence>
<reference evidence="4 5" key="1">
    <citation type="journal article" date="2021" name="BMC Biol.">
        <title>Horizontally acquired antibacterial genes associated with adaptive radiation of ladybird beetles.</title>
        <authorList>
            <person name="Li H.S."/>
            <person name="Tang X.F."/>
            <person name="Huang Y.H."/>
            <person name="Xu Z.Y."/>
            <person name="Chen M.L."/>
            <person name="Du X.Y."/>
            <person name="Qiu B.Y."/>
            <person name="Chen P.T."/>
            <person name="Zhang W."/>
            <person name="Slipinski A."/>
            <person name="Escalona H.E."/>
            <person name="Waterhouse R.M."/>
            <person name="Zwick A."/>
            <person name="Pang H."/>
        </authorList>
    </citation>
    <scope>NUCLEOTIDE SEQUENCE [LARGE SCALE GENOMIC DNA]</scope>
    <source>
        <strain evidence="4">SYSU2018</strain>
    </source>
</reference>
<evidence type="ECO:0000313" key="5">
    <source>
        <dbReference type="Proteomes" id="UP001516400"/>
    </source>
</evidence>
<dbReference type="PROSITE" id="PS51450">
    <property type="entry name" value="LRR"/>
    <property type="match status" value="1"/>
</dbReference>
<dbReference type="SUPFAM" id="SSF52058">
    <property type="entry name" value="L domain-like"/>
    <property type="match status" value="1"/>
</dbReference>
<comment type="caution">
    <text evidence="4">The sequence shown here is derived from an EMBL/GenBank/DDBJ whole genome shotgun (WGS) entry which is preliminary data.</text>
</comment>
<organism evidence="4 5">
    <name type="scientific">Cryptolaemus montrouzieri</name>
    <dbReference type="NCBI Taxonomy" id="559131"/>
    <lineage>
        <taxon>Eukaryota</taxon>
        <taxon>Metazoa</taxon>
        <taxon>Ecdysozoa</taxon>
        <taxon>Arthropoda</taxon>
        <taxon>Hexapoda</taxon>
        <taxon>Insecta</taxon>
        <taxon>Pterygota</taxon>
        <taxon>Neoptera</taxon>
        <taxon>Endopterygota</taxon>
        <taxon>Coleoptera</taxon>
        <taxon>Polyphaga</taxon>
        <taxon>Cucujiformia</taxon>
        <taxon>Coccinelloidea</taxon>
        <taxon>Coccinellidae</taxon>
        <taxon>Scymninae</taxon>
        <taxon>Scymnini</taxon>
        <taxon>Cryptolaemus</taxon>
    </lineage>
</organism>
<evidence type="ECO:0000256" key="2">
    <source>
        <dbReference type="ARBA" id="ARBA00022729"/>
    </source>
</evidence>
<dbReference type="InterPro" id="IPR050541">
    <property type="entry name" value="LRR_TM_domain-containing"/>
</dbReference>
<dbReference type="PANTHER" id="PTHR24369:SF210">
    <property type="entry name" value="CHAOPTIN-RELATED"/>
    <property type="match status" value="1"/>
</dbReference>
<dbReference type="Gene3D" id="3.80.10.10">
    <property type="entry name" value="Ribonuclease Inhibitor"/>
    <property type="match status" value="3"/>
</dbReference>
<dbReference type="Pfam" id="PF13855">
    <property type="entry name" value="LRR_8"/>
    <property type="match status" value="2"/>
</dbReference>
<protein>
    <submittedName>
        <fullName evidence="4">Uncharacterized protein</fullName>
    </submittedName>
</protein>
<dbReference type="SMART" id="SM00369">
    <property type="entry name" value="LRR_TYP"/>
    <property type="match status" value="6"/>
</dbReference>
<keyword evidence="5" id="KW-1185">Reference proteome</keyword>
<keyword evidence="1" id="KW-0433">Leucine-rich repeat</keyword>
<dbReference type="InterPro" id="IPR032675">
    <property type="entry name" value="LRR_dom_sf"/>
</dbReference>
<dbReference type="InterPro" id="IPR003591">
    <property type="entry name" value="Leu-rich_rpt_typical-subtyp"/>
</dbReference>
<proteinExistence type="predicted"/>
<dbReference type="AlphaFoldDB" id="A0ABD2MNH6"/>
<dbReference type="InterPro" id="IPR001611">
    <property type="entry name" value="Leu-rich_rpt"/>
</dbReference>
<evidence type="ECO:0000313" key="4">
    <source>
        <dbReference type="EMBL" id="KAL3267930.1"/>
    </source>
</evidence>
<evidence type="ECO:0000256" key="1">
    <source>
        <dbReference type="ARBA" id="ARBA00022614"/>
    </source>
</evidence>
<name>A0ABD2MNH6_9CUCU</name>
<accession>A0ABD2MNH6</accession>
<dbReference type="PANTHER" id="PTHR24369">
    <property type="entry name" value="ANTIGEN BSP, PUTATIVE-RELATED"/>
    <property type="match status" value="1"/>
</dbReference>